<dbReference type="CDD" id="cd00347">
    <property type="entry name" value="Flavin_utilizing_monoxygenases"/>
    <property type="match status" value="1"/>
</dbReference>
<keyword evidence="3" id="KW-0560">Oxidoreductase</keyword>
<dbReference type="InterPro" id="IPR019949">
    <property type="entry name" value="CmoO-like"/>
</dbReference>
<dbReference type="AlphaFoldDB" id="A0A101V0Q5"/>
<protein>
    <submittedName>
        <fullName evidence="3">Alkanal monooxygenase</fullName>
    </submittedName>
</protein>
<comment type="similarity">
    <text evidence="1">To bacterial alkanal monooxygenase alpha and beta chains.</text>
</comment>
<dbReference type="PANTHER" id="PTHR30137:SF6">
    <property type="entry name" value="LUCIFERASE-LIKE MONOOXYGENASE"/>
    <property type="match status" value="1"/>
</dbReference>
<gene>
    <name evidence="3" type="ORF">AQJ91_15180</name>
</gene>
<dbReference type="NCBIfam" id="TIGR03558">
    <property type="entry name" value="oxido_grp_1"/>
    <property type="match status" value="1"/>
</dbReference>
<dbReference type="FunFam" id="3.20.20.30:FF:000002">
    <property type="entry name" value="LLM class flavin-dependent oxidoreductase"/>
    <property type="match status" value="1"/>
</dbReference>
<dbReference type="GO" id="GO:0016705">
    <property type="term" value="F:oxidoreductase activity, acting on paired donors, with incorporation or reduction of molecular oxygen"/>
    <property type="evidence" value="ECO:0007669"/>
    <property type="project" value="InterPro"/>
</dbReference>
<dbReference type="InterPro" id="IPR011251">
    <property type="entry name" value="Luciferase-like_dom"/>
</dbReference>
<keyword evidence="3" id="KW-0503">Monooxygenase</keyword>
<accession>A0A101V0Q5</accession>
<reference evidence="3 4" key="1">
    <citation type="submission" date="2015-10" db="EMBL/GenBank/DDBJ databases">
        <title>Draft genome sequence of Streptomyces sp. RV15, isolated from a marine sponge.</title>
        <authorList>
            <person name="Ruckert C."/>
            <person name="Abdelmohsen U.R."/>
            <person name="Winkler A."/>
            <person name="Hentschel U."/>
            <person name="Kalinowski J."/>
            <person name="Kampfer P."/>
            <person name="Glaeser S."/>
        </authorList>
    </citation>
    <scope>NUCLEOTIDE SEQUENCE [LARGE SCALE GENOMIC DNA]</scope>
    <source>
        <strain evidence="3 4">RV15</strain>
    </source>
</reference>
<dbReference type="PANTHER" id="PTHR30137">
    <property type="entry name" value="LUCIFERASE-LIKE MONOOXYGENASE"/>
    <property type="match status" value="1"/>
</dbReference>
<dbReference type="Pfam" id="PF00296">
    <property type="entry name" value="Bac_luciferase"/>
    <property type="match status" value="1"/>
</dbReference>
<dbReference type="SUPFAM" id="SSF51679">
    <property type="entry name" value="Bacterial luciferase-like"/>
    <property type="match status" value="1"/>
</dbReference>
<proteinExistence type="predicted"/>
<evidence type="ECO:0000256" key="1">
    <source>
        <dbReference type="ARBA" id="ARBA00007789"/>
    </source>
</evidence>
<comment type="caution">
    <text evidence="3">The sequence shown here is derived from an EMBL/GenBank/DDBJ whole genome shotgun (WGS) entry which is preliminary data.</text>
</comment>
<dbReference type="Gene3D" id="3.20.20.30">
    <property type="entry name" value="Luciferase-like domain"/>
    <property type="match status" value="1"/>
</dbReference>
<dbReference type="InterPro" id="IPR036661">
    <property type="entry name" value="Luciferase-like_sf"/>
</dbReference>
<dbReference type="GO" id="GO:0004497">
    <property type="term" value="F:monooxygenase activity"/>
    <property type="evidence" value="ECO:0007669"/>
    <property type="project" value="UniProtKB-KW"/>
</dbReference>
<name>A0A101V0Q5_9ACTN</name>
<evidence type="ECO:0000313" key="3">
    <source>
        <dbReference type="EMBL" id="KUO20324.1"/>
    </source>
</evidence>
<dbReference type="EMBL" id="LMXB01000040">
    <property type="protein sequence ID" value="KUO20324.1"/>
    <property type="molecule type" value="Genomic_DNA"/>
</dbReference>
<dbReference type="GO" id="GO:0005829">
    <property type="term" value="C:cytosol"/>
    <property type="evidence" value="ECO:0007669"/>
    <property type="project" value="TreeGrafter"/>
</dbReference>
<evidence type="ECO:0000313" key="4">
    <source>
        <dbReference type="Proteomes" id="UP000053260"/>
    </source>
</evidence>
<evidence type="ECO:0000259" key="2">
    <source>
        <dbReference type="Pfam" id="PF00296"/>
    </source>
</evidence>
<dbReference type="InterPro" id="IPR050766">
    <property type="entry name" value="Bact_Lucif_Oxidored"/>
</dbReference>
<sequence length="362" mass="38763">MAADEIRGTELGTAPVPLSVLDLVTVGAGRTATDALRTSVTLSRLAETRGFHRYWVAEHHSMPGVASSSPAVILAHLAAHTTRIRLGSGGVMLPNHAPLIIAEQFGTLEAMAPGRVDLGLGRAPGTDGATAAALRRNDRLNEVADDFPEQLAELTRFLDDDFPDGHPYRRIHAVPGPIQATSPGGVQSPHRPPIWLLGSSGFSARLAGVLGLPFAFAHHFSAQNTIPALDLYRESFKPSAVLDEPYALIGVSALATDEAEEARRQVMAGALSMIRLRTGRPGLVPTPEEAEAHPFSPMEREFIESWNANIVHGTADEVRSGLDDLQKRTGADELMLTSHAHSGDIRVRSYELIADAYGLPTL</sequence>
<organism evidence="3 4">
    <name type="scientific">Streptomyces dysideae</name>
    <dbReference type="NCBI Taxonomy" id="909626"/>
    <lineage>
        <taxon>Bacteria</taxon>
        <taxon>Bacillati</taxon>
        <taxon>Actinomycetota</taxon>
        <taxon>Actinomycetes</taxon>
        <taxon>Kitasatosporales</taxon>
        <taxon>Streptomycetaceae</taxon>
        <taxon>Streptomyces</taxon>
    </lineage>
</organism>
<feature type="domain" description="Luciferase-like" evidence="2">
    <location>
        <begin position="19"/>
        <end position="328"/>
    </location>
</feature>
<dbReference type="RefSeq" id="WP_067021234.1">
    <property type="nucleotide sequence ID" value="NZ_KQ949082.1"/>
</dbReference>
<keyword evidence="4" id="KW-1185">Reference proteome</keyword>
<dbReference type="OrthoDB" id="9780518at2"/>
<dbReference type="Proteomes" id="UP000053260">
    <property type="component" value="Unassembled WGS sequence"/>
</dbReference>
<dbReference type="STRING" id="909626.AQJ91_15180"/>